<reference evidence="3 4" key="1">
    <citation type="submission" date="2024-09" db="EMBL/GenBank/DDBJ databases">
        <authorList>
            <person name="Sun Q."/>
            <person name="Mori K."/>
        </authorList>
    </citation>
    <scope>NUCLEOTIDE SEQUENCE [LARGE SCALE GENOMIC DNA]</scope>
    <source>
        <strain evidence="3 4">CECT 8286</strain>
    </source>
</reference>
<evidence type="ECO:0000259" key="2">
    <source>
        <dbReference type="PROSITE" id="PS51723"/>
    </source>
</evidence>
<dbReference type="EMBL" id="JBHMEZ010000031">
    <property type="protein sequence ID" value="MFB9054802.1"/>
    <property type="molecule type" value="Genomic_DNA"/>
</dbReference>
<dbReference type="PANTHER" id="PTHR15730:SF5">
    <property type="entry name" value="SI:CH211-210B2.2-RELATED"/>
    <property type="match status" value="1"/>
</dbReference>
<evidence type="ECO:0000256" key="1">
    <source>
        <dbReference type="SAM" id="SignalP"/>
    </source>
</evidence>
<name>A0ABV5F5T3_9FLAO</name>
<dbReference type="PROSITE" id="PS51723">
    <property type="entry name" value="PEPTIDASE_M60"/>
    <property type="match status" value="1"/>
</dbReference>
<feature type="signal peptide" evidence="1">
    <location>
        <begin position="1"/>
        <end position="25"/>
    </location>
</feature>
<sequence>MQKKLRIKQLLMLHLFAITTLPVLAQDLFYERPNGTETTFGQIDAFQSSTETLITAIDVSTTFDKKEGWKLVALDKNNYYFQITDTINTNYGQIDIWNNKTKTRTNYGAISDIFETPNYWTLGGVDDGKLYFSSRETNSEIVSWDGSTIDTYGTLRDVVGNAAVWRLAGFYNGSMFLEWKHESTQANAVRSWHKETDVTTNHNRKNYYASYDDAYLFGVTDYVISSNNSTLSLFETIQDHIAGTTTLSASELESLITDITINSSLFTDDSDVIETALETIALYEAKFGGLFTANSSSKGGFSRTASGYELENLMLAIMQPIIDYSYTTENLTNYPTLFENTLFETSSYFPGAVAQPADPTESFTIQINGIHVRKPGTQSNYETEDARRPTGTYLAPGSVATVTVPSSLVGIGASILVGAHTWDLTKKSDIKRMDRVTTKYEINSTTVKIANP</sequence>
<dbReference type="Pfam" id="PF17291">
    <property type="entry name" value="M60-like_N"/>
    <property type="match status" value="1"/>
</dbReference>
<dbReference type="RefSeq" id="WP_382384440.1">
    <property type="nucleotide sequence ID" value="NZ_JBHMEZ010000031.1"/>
</dbReference>
<feature type="domain" description="Peptidase M60" evidence="2">
    <location>
        <begin position="385"/>
        <end position="452"/>
    </location>
</feature>
<evidence type="ECO:0000313" key="3">
    <source>
        <dbReference type="EMBL" id="MFB9054802.1"/>
    </source>
</evidence>
<evidence type="ECO:0000313" key="4">
    <source>
        <dbReference type="Proteomes" id="UP001589605"/>
    </source>
</evidence>
<proteinExistence type="predicted"/>
<gene>
    <name evidence="3" type="ORF">ACFFVB_17055</name>
</gene>
<comment type="caution">
    <text evidence="3">The sequence shown here is derived from an EMBL/GenBank/DDBJ whole genome shotgun (WGS) entry which is preliminary data.</text>
</comment>
<dbReference type="Proteomes" id="UP001589605">
    <property type="component" value="Unassembled WGS sequence"/>
</dbReference>
<dbReference type="InterPro" id="IPR035423">
    <property type="entry name" value="M60-like_N"/>
</dbReference>
<keyword evidence="4" id="KW-1185">Reference proteome</keyword>
<keyword evidence="1" id="KW-0732">Signal</keyword>
<protein>
    <submittedName>
        <fullName evidence="3">M60 family peptidase N-terminal accessory domain-containing protein</fullName>
    </submittedName>
</protein>
<feature type="chain" id="PRO_5046594063" evidence="1">
    <location>
        <begin position="26"/>
        <end position="452"/>
    </location>
</feature>
<feature type="non-terminal residue" evidence="3">
    <location>
        <position position="452"/>
    </location>
</feature>
<dbReference type="PANTHER" id="PTHR15730">
    <property type="entry name" value="EXPERIMENTAL AUTOIMMUNE PROSTATITIS ANTIGEN 2-RELATED"/>
    <property type="match status" value="1"/>
</dbReference>
<dbReference type="InterPro" id="IPR031161">
    <property type="entry name" value="Peptidase_M60_dom"/>
</dbReference>
<accession>A0ABV5F5T3</accession>
<organism evidence="3 4">
    <name type="scientific">Formosa undariae</name>
    <dbReference type="NCBI Taxonomy" id="1325436"/>
    <lineage>
        <taxon>Bacteria</taxon>
        <taxon>Pseudomonadati</taxon>
        <taxon>Bacteroidota</taxon>
        <taxon>Flavobacteriia</taxon>
        <taxon>Flavobacteriales</taxon>
        <taxon>Flavobacteriaceae</taxon>
        <taxon>Formosa</taxon>
    </lineage>
</organism>
<dbReference type="InterPro" id="IPR051244">
    <property type="entry name" value="TCAF"/>
</dbReference>